<keyword evidence="1" id="KW-0328">Glycosyltransferase</keyword>
<dbReference type="PANTHER" id="PTHR30160:SF1">
    <property type="entry name" value="LIPOPOLYSACCHARIDE 1,2-N-ACETYLGLUCOSAMINETRANSFERASE-RELATED"/>
    <property type="match status" value="1"/>
</dbReference>
<dbReference type="GO" id="GO:0008713">
    <property type="term" value="F:ADP-heptose-lipopolysaccharide heptosyltransferase activity"/>
    <property type="evidence" value="ECO:0007669"/>
    <property type="project" value="TreeGrafter"/>
</dbReference>
<evidence type="ECO:0000313" key="10">
    <source>
        <dbReference type="Proteomes" id="UP000239197"/>
    </source>
</evidence>
<dbReference type="AlphaFoldDB" id="A0A2L1UUH5"/>
<dbReference type="NCBIfam" id="TIGR02201">
    <property type="entry name" value="heptsyl_trn_III"/>
    <property type="match status" value="1"/>
</dbReference>
<evidence type="ECO:0000256" key="1">
    <source>
        <dbReference type="ARBA" id="ARBA00022676"/>
    </source>
</evidence>
<dbReference type="InterPro" id="IPR002201">
    <property type="entry name" value="Glyco_trans_9"/>
</dbReference>
<evidence type="ECO:0000256" key="4">
    <source>
        <dbReference type="ARBA" id="ARBA00051137"/>
    </source>
</evidence>
<dbReference type="GO" id="GO:0005829">
    <property type="term" value="C:cytosol"/>
    <property type="evidence" value="ECO:0007669"/>
    <property type="project" value="TreeGrafter"/>
</dbReference>
<dbReference type="FunFam" id="3.40.50.2000:FF:000191">
    <property type="entry name" value="Lipopolysaccharide core heptosyltransferase RfaQ"/>
    <property type="match status" value="1"/>
</dbReference>
<evidence type="ECO:0000256" key="6">
    <source>
        <dbReference type="ARBA" id="ARBA00066496"/>
    </source>
</evidence>
<dbReference type="Proteomes" id="UP000239197">
    <property type="component" value="Chromosome"/>
</dbReference>
<organism evidence="9 10">
    <name type="scientific">Rahnella sikkimica</name>
    <dbReference type="NCBI Taxonomy" id="1805933"/>
    <lineage>
        <taxon>Bacteria</taxon>
        <taxon>Pseudomonadati</taxon>
        <taxon>Pseudomonadota</taxon>
        <taxon>Gammaproteobacteria</taxon>
        <taxon>Enterobacterales</taxon>
        <taxon>Yersiniaceae</taxon>
        <taxon>Rahnella</taxon>
    </lineage>
</organism>
<keyword evidence="10" id="KW-1185">Reference proteome</keyword>
<sequence>MMTTAHAQHPGSSIRRILIIKLRHHGDMLLTTPVVNTLKARYPDAEIDMLIYQETRDMLAANPSIHHLHCIDRTWKKLGVWSHMAHEIRLMKQVMSRHYDLTLNLSDQWRSAIATRLTGAPVRLGFDFPKRQSAFWRFCHTQLVSTKNHHALHTVEQNLSLLEPLQISSLKPEATMSYAQEDGEKVQHLLQQNQVSGRYIVVQPTSRWFFKCWSEEKMAAMLTQLHAEGYPLVITSGPDKHELDMVDRILKLCPQINVTSLAGKLTLPQLAALIDGAALFIGVDSVPMHMAAALKTPLVALFGPSKLVFWRPWDAIGEVIWAGDYGPLPDPDNVDTNTSERYLNAIPVDVVTDAARRLLA</sequence>
<dbReference type="EC" id="2.4.99.25" evidence="6"/>
<evidence type="ECO:0000256" key="5">
    <source>
        <dbReference type="ARBA" id="ARBA00051369"/>
    </source>
</evidence>
<dbReference type="SUPFAM" id="SSF53756">
    <property type="entry name" value="UDP-Glycosyltransferase/glycogen phosphorylase"/>
    <property type="match status" value="1"/>
</dbReference>
<evidence type="ECO:0000256" key="7">
    <source>
        <dbReference type="ARBA" id="ARBA00074396"/>
    </source>
</evidence>
<dbReference type="Gene3D" id="3.40.50.2000">
    <property type="entry name" value="Glycogen Phosphorylase B"/>
    <property type="match status" value="2"/>
</dbReference>
<evidence type="ECO:0000256" key="3">
    <source>
        <dbReference type="ARBA" id="ARBA00022985"/>
    </source>
</evidence>
<dbReference type="GO" id="GO:0009244">
    <property type="term" value="P:lipopolysaccharide core region biosynthetic process"/>
    <property type="evidence" value="ECO:0007669"/>
    <property type="project" value="TreeGrafter"/>
</dbReference>
<dbReference type="EMBL" id="CP019062">
    <property type="protein sequence ID" value="AVF36571.1"/>
    <property type="molecule type" value="Genomic_DNA"/>
</dbReference>
<evidence type="ECO:0000256" key="2">
    <source>
        <dbReference type="ARBA" id="ARBA00022679"/>
    </source>
</evidence>
<gene>
    <name evidence="9" type="ORF">BV494_17265</name>
</gene>
<dbReference type="Pfam" id="PF01075">
    <property type="entry name" value="Glyco_transf_9"/>
    <property type="match status" value="1"/>
</dbReference>
<dbReference type="InterPro" id="IPR051199">
    <property type="entry name" value="LPS_LOS_Heptosyltrfase"/>
</dbReference>
<accession>A0A2L1UUH5</accession>
<comment type="catalytic activity">
    <reaction evidence="5">
        <text>an L-alpha-D-Hep-(1-&gt;3)-4-O-phospho-L-alpha-D-Hep-(1-&gt;5)-[alpha-Kdo-(2-&gt;4)]-alpha-Kdo-(2-&gt;6)-lipid A + ADP-L-glycero-beta-D-manno-heptose = an L-alpha-D-Hep-(1-&gt;7)-L-alpha-D-Hep-(1-&gt;3)-4-O-phospho-L-alpha-D-Hep-(1-&gt;5)-[alpha-Kdo-(2-&gt;4)]-alpha-Kdo-(2-&gt;6)-lipid A + ADP + H(+)</text>
        <dbReference type="Rhea" id="RHEA:74095"/>
        <dbReference type="ChEBI" id="CHEBI:15378"/>
        <dbReference type="ChEBI" id="CHEBI:61506"/>
        <dbReference type="ChEBI" id="CHEBI:193070"/>
        <dbReference type="ChEBI" id="CHEBI:193071"/>
        <dbReference type="ChEBI" id="CHEBI:456216"/>
        <dbReference type="EC" id="2.4.99.25"/>
    </reaction>
</comment>
<proteinExistence type="predicted"/>
<keyword evidence="3" id="KW-0448">Lipopolysaccharide biosynthesis</keyword>
<reference evidence="10" key="1">
    <citation type="submission" date="2017-01" db="EMBL/GenBank/DDBJ databases">
        <title>Genome sequence of Rouxiella sp. ERMR1:05.</title>
        <authorList>
            <person name="Kumar R."/>
            <person name="Singh D."/>
            <person name="Kumar S."/>
        </authorList>
    </citation>
    <scope>NUCLEOTIDE SEQUENCE [LARGE SCALE GENOMIC DNA]</scope>
    <source>
        <strain evidence="10">ERMR1:05</strain>
    </source>
</reference>
<dbReference type="CDD" id="cd03789">
    <property type="entry name" value="GT9_LPS_heptosyltransferase"/>
    <property type="match status" value="1"/>
</dbReference>
<dbReference type="InterPro" id="IPR011916">
    <property type="entry name" value="LipoPS_heptosylTferase-III"/>
</dbReference>
<dbReference type="PANTHER" id="PTHR30160">
    <property type="entry name" value="TETRAACYLDISACCHARIDE 4'-KINASE-RELATED"/>
    <property type="match status" value="1"/>
</dbReference>
<comment type="catalytic activity">
    <reaction evidence="4">
        <text>L-alpha-D-Hep-(1-&gt;3)-4-O-phospho-L-alpha-D-Hep-(1-&gt;5)-[alpha-Kdo-(2-&gt;4)]-alpha-Kdo-(2-&gt;6)-lipid A (E. coli) + ADP-L-glycero-beta-D-manno-heptose = L-alpha-D-Hep-(1-&gt;7)-L-alpha-D-Hep-(1-&gt;3)-4-O-phospho-L-alpha-D-Hep-(1-&gt;5)-[alpha-Kdo-(2-&gt;4)]-alpha-Kdo-(2-&gt;6)-lipid A (E. coli) + ADP + H(+)</text>
        <dbReference type="Rhea" id="RHEA:74099"/>
        <dbReference type="ChEBI" id="CHEBI:15378"/>
        <dbReference type="ChEBI" id="CHEBI:61506"/>
        <dbReference type="ChEBI" id="CHEBI:193075"/>
        <dbReference type="ChEBI" id="CHEBI:193076"/>
        <dbReference type="ChEBI" id="CHEBI:456216"/>
        <dbReference type="EC" id="2.4.99.25"/>
    </reaction>
</comment>
<protein>
    <recommendedName>
        <fullName evidence="7">Lipopolysaccharide heptosyltransferase 3</fullName>
        <ecNumber evidence="6">2.4.99.25</ecNumber>
    </recommendedName>
    <alternativeName>
        <fullName evidence="8">ADP-heptose:lipopolysaccharide heptosyltransferase III</fullName>
    </alternativeName>
</protein>
<keyword evidence="2" id="KW-0808">Transferase</keyword>
<evidence type="ECO:0000313" key="9">
    <source>
        <dbReference type="EMBL" id="AVF36571.1"/>
    </source>
</evidence>
<name>A0A2L1UUH5_9GAMM</name>
<dbReference type="KEGG" id="rox:BV494_17265"/>
<evidence type="ECO:0000256" key="8">
    <source>
        <dbReference type="ARBA" id="ARBA00075031"/>
    </source>
</evidence>